<name>A0A7S3X5D7_EMIHU</name>
<evidence type="ECO:0000313" key="2">
    <source>
        <dbReference type="EMBL" id="CAE0595690.1"/>
    </source>
</evidence>
<dbReference type="Gene3D" id="3.40.50.300">
    <property type="entry name" value="P-loop containing nucleotide triphosphate hydrolases"/>
    <property type="match status" value="1"/>
</dbReference>
<protein>
    <recommendedName>
        <fullName evidence="3">Sulfotransferase domain-containing protein</fullName>
    </recommendedName>
</protein>
<organism evidence="2">
    <name type="scientific">Emiliania huxleyi</name>
    <name type="common">Coccolithophore</name>
    <name type="synonym">Pontosphaera huxleyi</name>
    <dbReference type="NCBI Taxonomy" id="2903"/>
    <lineage>
        <taxon>Eukaryota</taxon>
        <taxon>Haptista</taxon>
        <taxon>Haptophyta</taxon>
        <taxon>Prymnesiophyceae</taxon>
        <taxon>Isochrysidales</taxon>
        <taxon>Noelaerhabdaceae</taxon>
        <taxon>Emiliania</taxon>
    </lineage>
</organism>
<proteinExistence type="predicted"/>
<accession>A0A7S3X5D7</accession>
<feature type="compositionally biased region" description="Basic and acidic residues" evidence="1">
    <location>
        <begin position="72"/>
        <end position="81"/>
    </location>
</feature>
<dbReference type="AlphaFoldDB" id="A0A7S3X5D7"/>
<sequence>MAIGDDTVPLPRPSSPCGGDDITCGVAHTLAAARMRSAPLPRRDTPHHTWLMWRSNGSRARGAAGIPAAGTQHRERARAREMPLSASQRRRTHAQQNSPPAHAANRSLRGRQAEACGSSLHALSGYCIHSRCDPGTCCQLAGSLRLAPPVAPSLLLFLHIEKTGGSTVMEWLARNVRPKDALARRLSMSVRYPDAECFMCDQFGLLDCGRSPACKAGSRNFFMCNGAQFSRPSWDQLQVAVEFHAYAKAFFQSTVVPRLGELRALYEGAGGTVVVMTLLREPVSHLISVYQMWPPVRPYESERNRLPTLDFAAWARGTAGVQVAALGAQNLLRMTPMVRGMHTTRSCAGQARCIEACDHLSEAIKMLSLFDVVGTPDCMQSALLAAGAKLRLRRESSSDGWLRMSSVAGRLRPRELIRESPRAVHPGQAVYEASRVRWEQLNASTRDEVLNVVGRCDLALYRSALERAEQTLPGRRGQCNQTRTPVRSSLA</sequence>
<feature type="compositionally biased region" description="Low complexity" evidence="1">
    <location>
        <begin position="60"/>
        <end position="70"/>
    </location>
</feature>
<evidence type="ECO:0008006" key="3">
    <source>
        <dbReference type="Google" id="ProtNLM"/>
    </source>
</evidence>
<feature type="region of interest" description="Disordered" evidence="1">
    <location>
        <begin position="60"/>
        <end position="107"/>
    </location>
</feature>
<evidence type="ECO:0000256" key="1">
    <source>
        <dbReference type="SAM" id="MobiDB-lite"/>
    </source>
</evidence>
<dbReference type="InterPro" id="IPR027417">
    <property type="entry name" value="P-loop_NTPase"/>
</dbReference>
<gene>
    <name evidence="2" type="ORF">EHUX00137_LOCUS45136</name>
</gene>
<reference evidence="2" key="1">
    <citation type="submission" date="2021-01" db="EMBL/GenBank/DDBJ databases">
        <authorList>
            <person name="Corre E."/>
            <person name="Pelletier E."/>
            <person name="Niang G."/>
            <person name="Scheremetjew M."/>
            <person name="Finn R."/>
            <person name="Kale V."/>
            <person name="Holt S."/>
            <person name="Cochrane G."/>
            <person name="Meng A."/>
            <person name="Brown T."/>
            <person name="Cohen L."/>
        </authorList>
    </citation>
    <scope>NUCLEOTIDE SEQUENCE</scope>
    <source>
        <strain evidence="2">379</strain>
    </source>
</reference>
<dbReference type="EMBL" id="HBIR01058060">
    <property type="protein sequence ID" value="CAE0595690.1"/>
    <property type="molecule type" value="Transcribed_RNA"/>
</dbReference>